<dbReference type="Proteomes" id="UP001176960">
    <property type="component" value="Unassembled WGS sequence"/>
</dbReference>
<dbReference type="EMBL" id="CATKSH010000006">
    <property type="protein sequence ID" value="CAI9120424.1"/>
    <property type="molecule type" value="Genomic_DNA"/>
</dbReference>
<evidence type="ECO:0000313" key="2">
    <source>
        <dbReference type="Proteomes" id="UP001176960"/>
    </source>
</evidence>
<dbReference type="Pfam" id="PF06252">
    <property type="entry name" value="GemA"/>
    <property type="match status" value="1"/>
</dbReference>
<evidence type="ECO:0000313" key="1">
    <source>
        <dbReference type="EMBL" id="CAI9120424.1"/>
    </source>
</evidence>
<keyword evidence="2" id="KW-1185">Reference proteome</keyword>
<organism evidence="1 2">
    <name type="scientific">Brytella acorum</name>
    <dbReference type="NCBI Taxonomy" id="2959299"/>
    <lineage>
        <taxon>Bacteria</taxon>
        <taxon>Pseudomonadati</taxon>
        <taxon>Pseudomonadota</taxon>
        <taxon>Alphaproteobacteria</taxon>
        <taxon>Acetobacterales</taxon>
        <taxon>Acetobacteraceae</taxon>
        <taxon>Brytella</taxon>
    </lineage>
</organism>
<reference evidence="1" key="1">
    <citation type="submission" date="2023-03" db="EMBL/GenBank/DDBJ databases">
        <authorList>
            <person name="Cleenwerck I."/>
        </authorList>
    </citation>
    <scope>NUCLEOTIDE SEQUENCE</scope>
    <source>
        <strain evidence="1">LMG 32879</strain>
    </source>
</reference>
<accession>A0AA35UQU0</accession>
<sequence>MPRKAKPLAPAKVRLVQVARKRLDLDEDTYRLVLMRTAGVASARDLSSDGFRRVMDEFGRLGFQSDSNRRNFGDRPGFATTGQVAAIRRQWHLYSEGTGTEAQLGKWLERTFKVSALRFLPEDEARKALIALKQMVARGTPVEDI</sequence>
<dbReference type="AlphaFoldDB" id="A0AA35UQU0"/>
<name>A0AA35UQU0_9PROT</name>
<protein>
    <submittedName>
        <fullName evidence="1">Regulatory protein GemA</fullName>
    </submittedName>
</protein>
<dbReference type="RefSeq" id="WP_289840550.1">
    <property type="nucleotide sequence ID" value="NZ_JARBJP010000001.1"/>
</dbReference>
<comment type="caution">
    <text evidence="1">The sequence shown here is derived from an EMBL/GenBank/DDBJ whole genome shotgun (WGS) entry which is preliminary data.</text>
</comment>
<dbReference type="InterPro" id="IPR009363">
    <property type="entry name" value="Phage_Mu_Gp16"/>
</dbReference>
<proteinExistence type="predicted"/>
<gene>
    <name evidence="1" type="ORF">LMG32879_001256</name>
</gene>